<feature type="transmembrane region" description="Helical" evidence="2">
    <location>
        <begin position="62"/>
        <end position="82"/>
    </location>
</feature>
<keyword evidence="2" id="KW-0812">Transmembrane</keyword>
<comment type="caution">
    <text evidence="3">The sequence shown here is derived from an EMBL/GenBank/DDBJ whole genome shotgun (WGS) entry which is preliminary data.</text>
</comment>
<evidence type="ECO:0000313" key="3">
    <source>
        <dbReference type="EMBL" id="KAG5392649.1"/>
    </source>
</evidence>
<dbReference type="EMBL" id="JADBGQ010000006">
    <property type="protein sequence ID" value="KAG5392649.1"/>
    <property type="molecule type" value="Genomic_DNA"/>
</dbReference>
<evidence type="ECO:0008006" key="5">
    <source>
        <dbReference type="Google" id="ProtNLM"/>
    </source>
</evidence>
<dbReference type="PANTHER" id="PTHR33640:SF20">
    <property type="entry name" value="TRANSMEMBRANE PROTEIN"/>
    <property type="match status" value="1"/>
</dbReference>
<evidence type="ECO:0000313" key="4">
    <source>
        <dbReference type="Proteomes" id="UP000823674"/>
    </source>
</evidence>
<accession>A0ABQ7M1I1</accession>
<dbReference type="PANTHER" id="PTHR33640">
    <property type="entry name" value="TRANSMEMBRANE PROTEIN"/>
    <property type="match status" value="1"/>
</dbReference>
<feature type="region of interest" description="Disordered" evidence="1">
    <location>
        <begin position="298"/>
        <end position="340"/>
    </location>
</feature>
<reference evidence="3 4" key="1">
    <citation type="submission" date="2021-03" db="EMBL/GenBank/DDBJ databases">
        <authorList>
            <person name="King G.J."/>
            <person name="Bancroft I."/>
            <person name="Baten A."/>
            <person name="Bloomfield J."/>
            <person name="Borpatragohain P."/>
            <person name="He Z."/>
            <person name="Irish N."/>
            <person name="Irwin J."/>
            <person name="Liu K."/>
            <person name="Mauleon R.P."/>
            <person name="Moore J."/>
            <person name="Morris R."/>
            <person name="Ostergaard L."/>
            <person name="Wang B."/>
            <person name="Wells R."/>
        </authorList>
    </citation>
    <scope>NUCLEOTIDE SEQUENCE [LARGE SCALE GENOMIC DNA]</scope>
    <source>
        <strain evidence="3">R-o-18</strain>
        <tissue evidence="3">Leaf</tissue>
    </source>
</reference>
<feature type="compositionally biased region" description="Polar residues" evidence="1">
    <location>
        <begin position="298"/>
        <end position="311"/>
    </location>
</feature>
<proteinExistence type="predicted"/>
<keyword evidence="4" id="KW-1185">Reference proteome</keyword>
<gene>
    <name evidence="3" type="primary">A06p017250.1_BraROA</name>
    <name evidence="3" type="ORF">IGI04_022612</name>
</gene>
<name>A0ABQ7M1I1_BRACM</name>
<keyword evidence="2" id="KW-0472">Membrane</keyword>
<sequence length="340" mass="38539">MEAENDEATKGHDNTFSLHSILFIVQVSAGLAFAGYCGYPAIVNVLEGFILWFDWFRLVLRNLFFIFIILNALIASIYFTFLKATEKKKPSLRHEYITAVPSDVRSSPEQSFPPMEVGHYGGGGGGGHYNNSCYPESVQQFQAVNTVEESSCCERVVMETNSKSYKRMMSSEKKMKKTRSSTTTVEYHQRMESERVMKTASCRSSRDMMDELSNEEFRMTIETFLMEKKMIYHWQNGVVDHRQNGAPQLQYGDADQCHNGVPQLQNGVPYHWKYGFPQFQNGAVHQWQNGFPQLQNGGVHQWQNGYPQLQGQPDYDGTGRRLVGGSGSTSSHGPHLAILD</sequence>
<evidence type="ECO:0000256" key="2">
    <source>
        <dbReference type="SAM" id="Phobius"/>
    </source>
</evidence>
<keyword evidence="2" id="KW-1133">Transmembrane helix</keyword>
<feature type="transmembrane region" description="Helical" evidence="2">
    <location>
        <begin position="21"/>
        <end position="42"/>
    </location>
</feature>
<evidence type="ECO:0000256" key="1">
    <source>
        <dbReference type="SAM" id="MobiDB-lite"/>
    </source>
</evidence>
<dbReference type="Proteomes" id="UP000823674">
    <property type="component" value="Chromosome A06"/>
</dbReference>
<organism evidence="3 4">
    <name type="scientific">Brassica rapa subsp. trilocularis</name>
    <dbReference type="NCBI Taxonomy" id="1813537"/>
    <lineage>
        <taxon>Eukaryota</taxon>
        <taxon>Viridiplantae</taxon>
        <taxon>Streptophyta</taxon>
        <taxon>Embryophyta</taxon>
        <taxon>Tracheophyta</taxon>
        <taxon>Spermatophyta</taxon>
        <taxon>Magnoliopsida</taxon>
        <taxon>eudicotyledons</taxon>
        <taxon>Gunneridae</taxon>
        <taxon>Pentapetalae</taxon>
        <taxon>rosids</taxon>
        <taxon>malvids</taxon>
        <taxon>Brassicales</taxon>
        <taxon>Brassicaceae</taxon>
        <taxon>Brassiceae</taxon>
        <taxon>Brassica</taxon>
    </lineage>
</organism>
<protein>
    <recommendedName>
        <fullName evidence="5">DUF4408 domain-containing protein</fullName>
    </recommendedName>
</protein>